<dbReference type="PANTHER" id="PTHR35908:SF1">
    <property type="entry name" value="CONSERVED PROTEIN"/>
    <property type="match status" value="1"/>
</dbReference>
<evidence type="ECO:0000313" key="3">
    <source>
        <dbReference type="Proteomes" id="UP000315133"/>
    </source>
</evidence>
<protein>
    <recommendedName>
        <fullName evidence="1">VOC domain-containing protein</fullName>
    </recommendedName>
</protein>
<keyword evidence="3" id="KW-1185">Reference proteome</keyword>
<sequence>MSEDTPRPLHVDMVTVDCEDPRALAGFWAQALHTEIGMDTPDFVILRGRPRLAFQRVDDPTPGKNRMHLDLSGGDREAEVERLVGLGAEIVEQQGDDDFRWRVLRDPAGNVFCVSDPHG</sequence>
<comment type="caution">
    <text evidence="2">The sequence shown here is derived from an EMBL/GenBank/DDBJ whole genome shotgun (WGS) entry which is preliminary data.</text>
</comment>
<reference evidence="2 3" key="1">
    <citation type="submission" date="2019-06" db="EMBL/GenBank/DDBJ databases">
        <title>Sequencing the genomes of 1000 actinobacteria strains.</title>
        <authorList>
            <person name="Klenk H.-P."/>
        </authorList>
    </citation>
    <scope>NUCLEOTIDE SEQUENCE [LARGE SCALE GENOMIC DNA]</scope>
    <source>
        <strain evidence="2 3">DSM 12362</strain>
    </source>
</reference>
<evidence type="ECO:0000259" key="1">
    <source>
        <dbReference type="PROSITE" id="PS51819"/>
    </source>
</evidence>
<proteinExistence type="predicted"/>
<dbReference type="CDD" id="cd06587">
    <property type="entry name" value="VOC"/>
    <property type="match status" value="1"/>
</dbReference>
<gene>
    <name evidence="2" type="ORF">FB476_0264</name>
</gene>
<dbReference type="InterPro" id="IPR041581">
    <property type="entry name" value="Glyoxalase_6"/>
</dbReference>
<dbReference type="OrthoDB" id="15077at2"/>
<dbReference type="RefSeq" id="WP_141817184.1">
    <property type="nucleotide sequence ID" value="NZ_BAAAIL010000003.1"/>
</dbReference>
<dbReference type="SUPFAM" id="SSF54593">
    <property type="entry name" value="Glyoxalase/Bleomycin resistance protein/Dihydroxybiphenyl dioxygenase"/>
    <property type="match status" value="1"/>
</dbReference>
<name>A0A543KK25_9MICO</name>
<dbReference type="PANTHER" id="PTHR35908">
    <property type="entry name" value="HYPOTHETICAL FUSION PROTEIN"/>
    <property type="match status" value="1"/>
</dbReference>
<dbReference type="Gene3D" id="3.10.180.10">
    <property type="entry name" value="2,3-Dihydroxybiphenyl 1,2-Dioxygenase, domain 1"/>
    <property type="match status" value="1"/>
</dbReference>
<organism evidence="2 3">
    <name type="scientific">Ornithinimicrobium humiphilum</name>
    <dbReference type="NCBI Taxonomy" id="125288"/>
    <lineage>
        <taxon>Bacteria</taxon>
        <taxon>Bacillati</taxon>
        <taxon>Actinomycetota</taxon>
        <taxon>Actinomycetes</taxon>
        <taxon>Micrococcales</taxon>
        <taxon>Ornithinimicrobiaceae</taxon>
        <taxon>Ornithinimicrobium</taxon>
    </lineage>
</organism>
<dbReference type="Pfam" id="PF18029">
    <property type="entry name" value="Glyoxalase_6"/>
    <property type="match status" value="1"/>
</dbReference>
<dbReference type="AlphaFoldDB" id="A0A543KK25"/>
<evidence type="ECO:0000313" key="2">
    <source>
        <dbReference type="EMBL" id="TQM95423.1"/>
    </source>
</evidence>
<accession>A0A543KK25</accession>
<dbReference type="EMBL" id="VFPU01000001">
    <property type="protein sequence ID" value="TQM95423.1"/>
    <property type="molecule type" value="Genomic_DNA"/>
</dbReference>
<dbReference type="PROSITE" id="PS51819">
    <property type="entry name" value="VOC"/>
    <property type="match status" value="1"/>
</dbReference>
<dbReference type="InterPro" id="IPR037523">
    <property type="entry name" value="VOC_core"/>
</dbReference>
<dbReference type="InterPro" id="IPR029068">
    <property type="entry name" value="Glyas_Bleomycin-R_OHBP_Dase"/>
</dbReference>
<dbReference type="Proteomes" id="UP000315133">
    <property type="component" value="Unassembled WGS sequence"/>
</dbReference>
<feature type="domain" description="VOC" evidence="1">
    <location>
        <begin position="10"/>
        <end position="117"/>
    </location>
</feature>